<dbReference type="OrthoDB" id="2582440at2"/>
<dbReference type="EMBL" id="QMFY01000013">
    <property type="protein sequence ID" value="RAV99000.1"/>
    <property type="molecule type" value="Genomic_DNA"/>
</dbReference>
<evidence type="ECO:0008006" key="4">
    <source>
        <dbReference type="Google" id="ProtNLM"/>
    </source>
</evidence>
<evidence type="ECO:0000313" key="2">
    <source>
        <dbReference type="EMBL" id="RAV99000.1"/>
    </source>
</evidence>
<accession>A0A364XXM8</accession>
<proteinExistence type="predicted"/>
<organism evidence="2 3">
    <name type="scientific">Pseudochryseolinea flava</name>
    <dbReference type="NCBI Taxonomy" id="2059302"/>
    <lineage>
        <taxon>Bacteria</taxon>
        <taxon>Pseudomonadati</taxon>
        <taxon>Bacteroidota</taxon>
        <taxon>Cytophagia</taxon>
        <taxon>Cytophagales</taxon>
        <taxon>Fulvivirgaceae</taxon>
        <taxon>Pseudochryseolinea</taxon>
    </lineage>
</organism>
<gene>
    <name evidence="2" type="ORF">DQQ10_20600</name>
</gene>
<keyword evidence="3" id="KW-1185">Reference proteome</keyword>
<comment type="caution">
    <text evidence="2">The sequence shown here is derived from an EMBL/GenBank/DDBJ whole genome shotgun (WGS) entry which is preliminary data.</text>
</comment>
<evidence type="ECO:0000256" key="1">
    <source>
        <dbReference type="SAM" id="SignalP"/>
    </source>
</evidence>
<keyword evidence="1" id="KW-0732">Signal</keyword>
<dbReference type="RefSeq" id="WP_112748813.1">
    <property type="nucleotide sequence ID" value="NZ_QMFY01000013.1"/>
</dbReference>
<dbReference type="AlphaFoldDB" id="A0A364XXM8"/>
<evidence type="ECO:0000313" key="3">
    <source>
        <dbReference type="Proteomes" id="UP000251889"/>
    </source>
</evidence>
<dbReference type="Proteomes" id="UP000251889">
    <property type="component" value="Unassembled WGS sequence"/>
</dbReference>
<feature type="signal peptide" evidence="1">
    <location>
        <begin position="1"/>
        <end position="19"/>
    </location>
</feature>
<reference evidence="2 3" key="1">
    <citation type="submission" date="2018-06" db="EMBL/GenBank/DDBJ databases">
        <title>Chryseolinea flavus sp. nov., a member of the phylum Bacteroidetes isolated from soil.</title>
        <authorList>
            <person name="Li Y."/>
            <person name="Wang J."/>
        </authorList>
    </citation>
    <scope>NUCLEOTIDE SEQUENCE [LARGE SCALE GENOMIC DNA]</scope>
    <source>
        <strain evidence="2 3">SDU1-6</strain>
    </source>
</reference>
<protein>
    <recommendedName>
        <fullName evidence="4">Ig-like domain-containing protein</fullName>
    </recommendedName>
</protein>
<sequence>MKRLLSVTTFVVLSLPALAQIKQSVYAGPDQTIRSGDVAHLEAVVINVPYVIWNTSGTGKFTQRYSAISDYVPSKADIKNGQVKLTIHNRRNPNMRSTLLLTIAQCSNKIDVVLSADTICGFDSGVTYDVFANAIGTHYYTLWTTSGSGFFYDENALNTTYDASRSDTGSGRVWLTITLHDSTGVCPSIADSMLLKLNDPARIDLPDEDPYVCGDQPVFIDGNISGTATTVYWTTNGTGTFSENPGRETYYIPSQLDLMGGYATIIGRTNDPHGPCPGRNDSFTINFFGPAVDVGDDIIVCGNTWGGEITLNALIGNNGGDITWTTNGAGGFDDPNIANATYYYDGSDVNMAFIELYATVDNYSCPTYTDTVVVWLQARPRLEFPEPSVYACVTDPVYATVYLYGHASSGTWKTTGSGTFDDPTSTIQAWRMDSVAASI</sequence>
<name>A0A364XXM8_9BACT</name>
<feature type="chain" id="PRO_5016958032" description="Ig-like domain-containing protein" evidence="1">
    <location>
        <begin position="20"/>
        <end position="439"/>
    </location>
</feature>